<accession>A0A369QBG6</accession>
<keyword evidence="3" id="KW-0808">Transferase</keyword>
<organism evidence="3 4">
    <name type="scientific">Adhaeribacter pallidiroseus</name>
    <dbReference type="NCBI Taxonomy" id="2072847"/>
    <lineage>
        <taxon>Bacteria</taxon>
        <taxon>Pseudomonadati</taxon>
        <taxon>Bacteroidota</taxon>
        <taxon>Cytophagia</taxon>
        <taxon>Cytophagales</taxon>
        <taxon>Hymenobacteraceae</taxon>
        <taxon>Adhaeribacter</taxon>
    </lineage>
</organism>
<feature type="transmembrane region" description="Helical" evidence="1">
    <location>
        <begin position="135"/>
        <end position="154"/>
    </location>
</feature>
<evidence type="ECO:0000259" key="2">
    <source>
        <dbReference type="Pfam" id="PF06580"/>
    </source>
</evidence>
<dbReference type="EC" id="2.7.13.3" evidence="3"/>
<dbReference type="RefSeq" id="WP_115371556.1">
    <property type="nucleotide sequence ID" value="NZ_QASA01000001.1"/>
</dbReference>
<keyword evidence="3" id="KW-0418">Kinase</keyword>
<proteinExistence type="predicted"/>
<dbReference type="EMBL" id="QASA01000001">
    <property type="protein sequence ID" value="RDC62054.1"/>
    <property type="molecule type" value="Genomic_DNA"/>
</dbReference>
<protein>
    <submittedName>
        <fullName evidence="3">Histidine kinase</fullName>
        <ecNumber evidence="3">2.7.13.3</ecNumber>
    </submittedName>
</protein>
<feature type="transmembrane region" description="Helical" evidence="1">
    <location>
        <begin position="98"/>
        <end position="123"/>
    </location>
</feature>
<keyword evidence="4" id="KW-1185">Reference proteome</keyword>
<evidence type="ECO:0000313" key="3">
    <source>
        <dbReference type="EMBL" id="RDC62054.1"/>
    </source>
</evidence>
<reference evidence="3 4" key="1">
    <citation type="submission" date="2018-04" db="EMBL/GenBank/DDBJ databases">
        <title>Adhaeribacter sp. HMF7616 genome sequencing and assembly.</title>
        <authorList>
            <person name="Kang H."/>
            <person name="Kang J."/>
            <person name="Cha I."/>
            <person name="Kim H."/>
            <person name="Joh K."/>
        </authorList>
    </citation>
    <scope>NUCLEOTIDE SEQUENCE [LARGE SCALE GENOMIC DNA]</scope>
    <source>
        <strain evidence="3 4">HMF7616</strain>
    </source>
</reference>
<keyword evidence="1" id="KW-0472">Membrane</keyword>
<dbReference type="GO" id="GO:0016020">
    <property type="term" value="C:membrane"/>
    <property type="evidence" value="ECO:0007669"/>
    <property type="project" value="InterPro"/>
</dbReference>
<keyword evidence="1" id="KW-1133">Transmembrane helix</keyword>
<feature type="domain" description="Signal transduction histidine kinase internal region" evidence="2">
    <location>
        <begin position="181"/>
        <end position="259"/>
    </location>
</feature>
<dbReference type="Pfam" id="PF06580">
    <property type="entry name" value="His_kinase"/>
    <property type="match status" value="1"/>
</dbReference>
<keyword evidence="1" id="KW-0812">Transmembrane</keyword>
<dbReference type="Proteomes" id="UP000253919">
    <property type="component" value="Unassembled WGS sequence"/>
</dbReference>
<feature type="transmembrane region" description="Helical" evidence="1">
    <location>
        <begin position="60"/>
        <end position="77"/>
    </location>
</feature>
<dbReference type="AlphaFoldDB" id="A0A369QBG6"/>
<dbReference type="PANTHER" id="PTHR34220">
    <property type="entry name" value="SENSOR HISTIDINE KINASE YPDA"/>
    <property type="match status" value="1"/>
</dbReference>
<feature type="transmembrane region" description="Helical" evidence="1">
    <location>
        <begin position="28"/>
        <end position="48"/>
    </location>
</feature>
<dbReference type="PANTHER" id="PTHR34220:SF7">
    <property type="entry name" value="SENSOR HISTIDINE KINASE YPDA"/>
    <property type="match status" value="1"/>
</dbReference>
<evidence type="ECO:0000256" key="1">
    <source>
        <dbReference type="SAM" id="Phobius"/>
    </source>
</evidence>
<comment type="caution">
    <text evidence="3">The sequence shown here is derived from an EMBL/GenBank/DDBJ whole genome shotgun (WGS) entry which is preliminary data.</text>
</comment>
<name>A0A369QBG6_9BACT</name>
<gene>
    <name evidence="3" type="primary">lytS</name>
    <name evidence="3" type="ORF">AHMF7616_00645</name>
</gene>
<dbReference type="OrthoDB" id="927174at2"/>
<dbReference type="InterPro" id="IPR050640">
    <property type="entry name" value="Bact_2-comp_sensor_kinase"/>
</dbReference>
<dbReference type="InterPro" id="IPR010559">
    <property type="entry name" value="Sig_transdc_His_kin_internal"/>
</dbReference>
<sequence>MAYLHKNISVPEPPVKLASSRPRHFAKFLKWVILIFLLVQSLAIIPYIQHPEKWQVKSGIFNLFFSAVAFALLWTANHFLSRGLERYYPWLQHPIRRLWISAVATLVVSFTIIMGINLVLLPLRGLSFNALGTNQWISMVFGPVIITFFISLFMHSRSFLLGWRQTAIDAERLQKENIASQYESLKTQVNPHFLFNSLNALTSLVTTDPDLAVKFIKQLSEVYRYVLDSQNKEVVPLADELNFVQSYIFLQQIRYGESLQITTDLAELYQYQIAPLSVQMLLENAIKHNMILEDQPLHLKIAVTPDEYLAVENNFQIKNFHPDSIGMGLKNIEARYRYLTARPVLIEQTSAYFRVKLPLLYFTS</sequence>
<evidence type="ECO:0000313" key="4">
    <source>
        <dbReference type="Proteomes" id="UP000253919"/>
    </source>
</evidence>
<dbReference type="GO" id="GO:0000155">
    <property type="term" value="F:phosphorelay sensor kinase activity"/>
    <property type="evidence" value="ECO:0007669"/>
    <property type="project" value="InterPro"/>
</dbReference>